<evidence type="ECO:0000313" key="2">
    <source>
        <dbReference type="Proteomes" id="UP000292027"/>
    </source>
</evidence>
<gene>
    <name evidence="1" type="ORF">EV645_6508</name>
</gene>
<comment type="caution">
    <text evidence="1">The sequence shown here is derived from an EMBL/GenBank/DDBJ whole genome shotgun (WGS) entry which is preliminary data.</text>
</comment>
<dbReference type="RefSeq" id="WP_130447795.1">
    <property type="nucleotide sequence ID" value="NZ_SHKR01000015.1"/>
</dbReference>
<accession>A0A4Q7WML8</accession>
<reference evidence="1 2" key="1">
    <citation type="journal article" date="2015" name="Stand. Genomic Sci.">
        <title>Genomic Encyclopedia of Bacterial and Archaeal Type Strains, Phase III: the genomes of soil and plant-associated and newly described type strains.</title>
        <authorList>
            <person name="Whitman W.B."/>
            <person name="Woyke T."/>
            <person name="Klenk H.P."/>
            <person name="Zhou Y."/>
            <person name="Lilburn T.G."/>
            <person name="Beck B.J."/>
            <person name="De Vos P."/>
            <person name="Vandamme P."/>
            <person name="Eisen J.A."/>
            <person name="Garrity G."/>
            <person name="Hugenholtz P."/>
            <person name="Kyrpides N.C."/>
        </authorList>
    </citation>
    <scope>NUCLEOTIDE SEQUENCE [LARGE SCALE GENOMIC DNA]</scope>
    <source>
        <strain evidence="1 2">VKM Ac-2540</strain>
    </source>
</reference>
<organism evidence="1 2">
    <name type="scientific">Kribbella rubisoli</name>
    <dbReference type="NCBI Taxonomy" id="3075929"/>
    <lineage>
        <taxon>Bacteria</taxon>
        <taxon>Bacillati</taxon>
        <taxon>Actinomycetota</taxon>
        <taxon>Actinomycetes</taxon>
        <taxon>Propionibacteriales</taxon>
        <taxon>Kribbellaceae</taxon>
        <taxon>Kribbella</taxon>
    </lineage>
</organism>
<name>A0A4Q7WML8_9ACTN</name>
<dbReference type="EMBL" id="SHKR01000015">
    <property type="protein sequence ID" value="RZU11342.1"/>
    <property type="molecule type" value="Genomic_DNA"/>
</dbReference>
<keyword evidence="2" id="KW-1185">Reference proteome</keyword>
<evidence type="ECO:0008006" key="3">
    <source>
        <dbReference type="Google" id="ProtNLM"/>
    </source>
</evidence>
<proteinExistence type="predicted"/>
<dbReference type="AlphaFoldDB" id="A0A4Q7WML8"/>
<dbReference type="Proteomes" id="UP000292027">
    <property type="component" value="Unassembled WGS sequence"/>
</dbReference>
<evidence type="ECO:0000313" key="1">
    <source>
        <dbReference type="EMBL" id="RZU11342.1"/>
    </source>
</evidence>
<sequence>MGTGTTATASGPTGVLELKVPAQSVLPDGAFSIVARHSAGKPVTVTASPAGVCRAESKRIRPLAAGTCVVSATADGTSVNRSVRIVKGTPKISWALKGETRNSFAYRPHGIRTSSDGQWTARSLTTNQCAIKGSMIAAVAVMNTSSLGMCRVQVDVAGTARWLPARLVLKTRIVESVLSFAVSSSTDTVEADVPFEVKVRMTYPDSSLDGYYGLDVSGCGVSVFDREDSNRTRTFKVSSTAADLKRDTDSGHCTLTVHAGVAGTLQLLGEYNIRKTLAVSL</sequence>
<protein>
    <recommendedName>
        <fullName evidence="3">Ig-like domain-containing protein</fullName>
    </recommendedName>
</protein>